<protein>
    <submittedName>
        <fullName evidence="14">G12367 protein</fullName>
    </submittedName>
</protein>
<name>A0ABP1GET5_9CHLO</name>
<evidence type="ECO:0000256" key="10">
    <source>
        <dbReference type="SAM" id="MobiDB-lite"/>
    </source>
</evidence>
<dbReference type="InterPro" id="IPR044746">
    <property type="entry name" value="ABCC_6TM_D1"/>
</dbReference>
<dbReference type="CDD" id="cd03250">
    <property type="entry name" value="ABCC_MRP_domain1"/>
    <property type="match status" value="1"/>
</dbReference>
<organism evidence="14 15">
    <name type="scientific">Coccomyxa viridis</name>
    <dbReference type="NCBI Taxonomy" id="1274662"/>
    <lineage>
        <taxon>Eukaryota</taxon>
        <taxon>Viridiplantae</taxon>
        <taxon>Chlorophyta</taxon>
        <taxon>core chlorophytes</taxon>
        <taxon>Trebouxiophyceae</taxon>
        <taxon>Trebouxiophyceae incertae sedis</taxon>
        <taxon>Coccomyxaceae</taxon>
        <taxon>Coccomyxa</taxon>
    </lineage>
</organism>
<evidence type="ECO:0000256" key="3">
    <source>
        <dbReference type="ARBA" id="ARBA00022448"/>
    </source>
</evidence>
<dbReference type="InterPro" id="IPR017871">
    <property type="entry name" value="ABC_transporter-like_CS"/>
</dbReference>
<evidence type="ECO:0000313" key="15">
    <source>
        <dbReference type="Proteomes" id="UP001497392"/>
    </source>
</evidence>
<feature type="transmembrane region" description="Helical" evidence="11">
    <location>
        <begin position="358"/>
        <end position="385"/>
    </location>
</feature>
<dbReference type="Pfam" id="PF00005">
    <property type="entry name" value="ABC_tran"/>
    <property type="match status" value="2"/>
</dbReference>
<dbReference type="PANTHER" id="PTHR24223">
    <property type="entry name" value="ATP-BINDING CASSETTE SUB-FAMILY C"/>
    <property type="match status" value="1"/>
</dbReference>
<feature type="region of interest" description="Disordered" evidence="10">
    <location>
        <begin position="442"/>
        <end position="461"/>
    </location>
</feature>
<dbReference type="InterPro" id="IPR027417">
    <property type="entry name" value="P-loop_NTPase"/>
</dbReference>
<dbReference type="InterPro" id="IPR044726">
    <property type="entry name" value="ABCC_6TM_D2"/>
</dbReference>
<feature type="domain" description="ABC transmembrane type-1" evidence="13">
    <location>
        <begin position="1021"/>
        <end position="1285"/>
    </location>
</feature>
<gene>
    <name evidence="14" type="primary">g12367</name>
    <name evidence="14" type="ORF">VP750_LOCUS11010</name>
</gene>
<evidence type="ECO:0000256" key="1">
    <source>
        <dbReference type="ARBA" id="ARBA00004128"/>
    </source>
</evidence>
<proteinExistence type="inferred from homology"/>
<dbReference type="PROSITE" id="PS00211">
    <property type="entry name" value="ABC_TRANSPORTER_1"/>
    <property type="match status" value="1"/>
</dbReference>
<feature type="domain" description="ABC transmembrane type-1" evidence="13">
    <location>
        <begin position="136"/>
        <end position="423"/>
    </location>
</feature>
<dbReference type="CDD" id="cd18579">
    <property type="entry name" value="ABC_6TM_ABCC_D1"/>
    <property type="match status" value="1"/>
</dbReference>
<evidence type="ECO:0000256" key="6">
    <source>
        <dbReference type="ARBA" id="ARBA00022741"/>
    </source>
</evidence>
<feature type="region of interest" description="Disordered" evidence="10">
    <location>
        <begin position="467"/>
        <end position="542"/>
    </location>
</feature>
<feature type="transmembrane region" description="Helical" evidence="11">
    <location>
        <begin position="279"/>
        <end position="299"/>
    </location>
</feature>
<evidence type="ECO:0000256" key="2">
    <source>
        <dbReference type="ARBA" id="ARBA00009726"/>
    </source>
</evidence>
<feature type="domain" description="ABC transporter" evidence="12">
    <location>
        <begin position="526"/>
        <end position="754"/>
    </location>
</feature>
<keyword evidence="3" id="KW-0813">Transport</keyword>
<dbReference type="InterPro" id="IPR036640">
    <property type="entry name" value="ABC1_TM_sf"/>
</dbReference>
<dbReference type="CDD" id="cd18580">
    <property type="entry name" value="ABC_6TM_ABCC_D2"/>
    <property type="match status" value="1"/>
</dbReference>
<comment type="caution">
    <text evidence="14">The sequence shown here is derived from an EMBL/GenBank/DDBJ whole genome shotgun (WGS) entry which is preliminary data.</text>
</comment>
<evidence type="ECO:0000259" key="13">
    <source>
        <dbReference type="PROSITE" id="PS50929"/>
    </source>
</evidence>
<dbReference type="PANTHER" id="PTHR24223:SF443">
    <property type="entry name" value="MULTIDRUG-RESISTANCE LIKE PROTEIN 1, ISOFORM I"/>
    <property type="match status" value="1"/>
</dbReference>
<feature type="transmembrane region" description="Helical" evidence="11">
    <location>
        <begin position="131"/>
        <end position="156"/>
    </location>
</feature>
<dbReference type="Gene3D" id="1.20.1560.10">
    <property type="entry name" value="ABC transporter type 1, transmembrane domain"/>
    <property type="match status" value="2"/>
</dbReference>
<evidence type="ECO:0000256" key="11">
    <source>
        <dbReference type="SAM" id="Phobius"/>
    </source>
</evidence>
<dbReference type="SUPFAM" id="SSF90123">
    <property type="entry name" value="ABC transporter transmembrane region"/>
    <property type="match status" value="2"/>
</dbReference>
<dbReference type="InterPro" id="IPR003593">
    <property type="entry name" value="AAA+_ATPase"/>
</dbReference>
<dbReference type="CDD" id="cd03244">
    <property type="entry name" value="ABCC_MRP_domain2"/>
    <property type="match status" value="1"/>
</dbReference>
<feature type="region of interest" description="Disordered" evidence="10">
    <location>
        <begin position="863"/>
        <end position="917"/>
    </location>
</feature>
<evidence type="ECO:0000256" key="5">
    <source>
        <dbReference type="ARBA" id="ARBA00022737"/>
    </source>
</evidence>
<feature type="region of interest" description="Disordered" evidence="10">
    <location>
        <begin position="933"/>
        <end position="990"/>
    </location>
</feature>
<accession>A0ABP1GET5</accession>
<dbReference type="InterPro" id="IPR003439">
    <property type="entry name" value="ABC_transporter-like_ATP-bd"/>
</dbReference>
<dbReference type="InterPro" id="IPR011527">
    <property type="entry name" value="ABC1_TM_dom"/>
</dbReference>
<keyword evidence="15" id="KW-1185">Reference proteome</keyword>
<feature type="transmembrane region" description="Helical" evidence="11">
    <location>
        <begin position="177"/>
        <end position="196"/>
    </location>
</feature>
<comment type="subcellular location">
    <subcellularLocation>
        <location evidence="1">Vacuole membrane</location>
        <topology evidence="1">Multi-pass membrane protein</topology>
    </subcellularLocation>
</comment>
<feature type="transmembrane region" description="Helical" evidence="11">
    <location>
        <begin position="1254"/>
        <end position="1277"/>
    </location>
</feature>
<evidence type="ECO:0000313" key="14">
    <source>
        <dbReference type="EMBL" id="CAL5229104.1"/>
    </source>
</evidence>
<sequence>MASVGSDPKLDQQPSELAQDVQLLKLQQAKRDAIASQKPEPDAWRSPLSFLVFWWYLRRVLCLGWRKTLVMDDLPRLNKGLFTDVTHGAFVRSWTRRAAALQKGRKGEQAWQNGKEGKNWSLLLGVLVTSYFWYIVGSVLLHLVSTGAGFAFPILLEYITNYLELCGAEAEAAKGKAYVFAVLNFVCPLLSGLFHVHSNRLATLAQVKTSAAITAELFRKSMRMSNASQQSIERGKIINLMSADVNNIINFLHPAMADIVVAPITIVVAVILLYLQIGWAVFVGLGVLVVATPISFVFINKLTSLQGDMLVHTDRRIALVNQLLAGMKSLKMYAWEAAQEARIRKERKKEMRKLGHMVPYYTLMEGTMVSSPILAAIASFLVFAATAPPERFTPAAIFAAVALFGILKPPIEDLPHSMVEAGAAVVSLRRLTMFLTLEDRQGEENHPFEGGNGMAVDKGEFAYPKASGPKFEFSDDEDDEDHDEDSESDDENHKGNNGKKKNGKEEAPEPKVAIADVPEPHEDVHVKLPGTSDDDEGGHSDDEDGCFTLRNIDFSVKAGELLCVIGRVGSGKSSLVSAVLGDMERTAGTVRTTGSIAYVAQSAWIINATVQGNITFGKPFNQARYDAVVEATSLEHDFKILPAGDRTEIGEKGVNLSGGQKQRISMARAAYADADLYIMDDPLSAVDVHVGKHIFTKCITGLLREKAVLLVTNQLQYAPEADTVLYLEEGEMVACGKYEEVVRNEGFASLLNEYEATAGEEDEDAEDGEDKDMNLEKDRAALMHATSGSGMHAIEAARMQAVVDQAQLRSMSSMAARSFTIPEPLALASFRSIKLQPSVRSIDEATLEPIDIHTPLLGSRASAKGLRGRMSSPAGGLLPRGSTATSKQPGSGMLKSRATWAPGTAQPGSQGILQPRKSAKAAANLYIPKSVEAGNGAGAGNGKTRMSTASAPARPADEPLSPFVTVPLGDSDETPAKVPEEAPEGDKAGATMMSEEEQDEGQVSFKVYWAYFKSGSGLLSVLILIVLSAAEAMNQYQSVWLQWWTASDSHGCNVAPINHGPVQPKSLNSQYFPGYVGCGLAYAAGLTLATAGLYIIGLLSSIKLHDKLITTVAKAPMWFFDTTPAGRILNRFSKDTYDMDHELPNVIFALGSHLLELTGLIIIVSIFQPYFLVGAVPLLLVYVCIHKFYTRSYIELQRIDAVTRSPVFSHFAESLAGMDTIRAYGYQDRFAVMSDDRVDYNHRGFYALHTGDQWLTLTLDFIGALLSFLVSLLVVGLKGQLGPATSALILERVGEMSVKLQVIVVNAATMERRFNSVERILEYHQLPQEKAREIPDKSPAPAWPTEGVIQYRDVWMRYREGLDPVLKGVTFEVKSGEAVGIVGRTGSGKSSLIVALFRLAEPHQGAIMLDGHNLLDLGLQDVRGRIAAIPQEPILFSGTIRSNVDPYSQHNDADIWLALERVNLKDIVSGMDGLASRVAESGENWSVGQRQLLCVARALLRKPKVLVLDEATASVDGETDAFIQKAIRQNFAGSTIMTIAHRLNTIMDSSKVLVMHDGKRLEYDSVPNLLRMQNGAFRAMVEGAGISHEALNN</sequence>
<feature type="transmembrane region" description="Helical" evidence="11">
    <location>
        <begin position="1008"/>
        <end position="1030"/>
    </location>
</feature>
<dbReference type="Pfam" id="PF00664">
    <property type="entry name" value="ABC_membrane"/>
    <property type="match status" value="2"/>
</dbReference>
<evidence type="ECO:0000259" key="12">
    <source>
        <dbReference type="PROSITE" id="PS50893"/>
    </source>
</evidence>
<dbReference type="PROSITE" id="PS50929">
    <property type="entry name" value="ABC_TM1F"/>
    <property type="match status" value="2"/>
</dbReference>
<evidence type="ECO:0000256" key="9">
    <source>
        <dbReference type="ARBA" id="ARBA00023136"/>
    </source>
</evidence>
<reference evidence="14 15" key="1">
    <citation type="submission" date="2024-06" db="EMBL/GenBank/DDBJ databases">
        <authorList>
            <person name="Kraege A."/>
            <person name="Thomma B."/>
        </authorList>
    </citation>
    <scope>NUCLEOTIDE SEQUENCE [LARGE SCALE GENOMIC DNA]</scope>
</reference>
<keyword evidence="5" id="KW-0677">Repeat</keyword>
<evidence type="ECO:0000256" key="7">
    <source>
        <dbReference type="ARBA" id="ARBA00022840"/>
    </source>
</evidence>
<feature type="transmembrane region" description="Helical" evidence="11">
    <location>
        <begin position="251"/>
        <end position="274"/>
    </location>
</feature>
<dbReference type="SUPFAM" id="SSF52540">
    <property type="entry name" value="P-loop containing nucleoside triphosphate hydrolases"/>
    <property type="match status" value="2"/>
</dbReference>
<feature type="transmembrane region" description="Helical" evidence="11">
    <location>
        <begin position="1170"/>
        <end position="1189"/>
    </location>
</feature>
<feature type="compositionally biased region" description="Acidic residues" evidence="10">
    <location>
        <begin position="474"/>
        <end position="490"/>
    </location>
</feature>
<keyword evidence="8 11" id="KW-1133">Transmembrane helix</keyword>
<dbReference type="EMBL" id="CAXHTA020000019">
    <property type="protein sequence ID" value="CAL5229104.1"/>
    <property type="molecule type" value="Genomic_DNA"/>
</dbReference>
<feature type="compositionally biased region" description="Basic and acidic residues" evidence="10">
    <location>
        <begin position="974"/>
        <end position="987"/>
    </location>
</feature>
<dbReference type="SMART" id="SM00382">
    <property type="entry name" value="AAA"/>
    <property type="match status" value="2"/>
</dbReference>
<feature type="transmembrane region" description="Helical" evidence="11">
    <location>
        <begin position="1074"/>
        <end position="1099"/>
    </location>
</feature>
<dbReference type="Proteomes" id="UP001497392">
    <property type="component" value="Unassembled WGS sequence"/>
</dbReference>
<feature type="compositionally biased region" description="Acidic residues" evidence="10">
    <location>
        <begin position="532"/>
        <end position="542"/>
    </location>
</feature>
<keyword evidence="7" id="KW-0067">ATP-binding</keyword>
<dbReference type="InterPro" id="IPR050173">
    <property type="entry name" value="ABC_transporter_C-like"/>
</dbReference>
<keyword evidence="6" id="KW-0547">Nucleotide-binding</keyword>
<dbReference type="PROSITE" id="PS50893">
    <property type="entry name" value="ABC_TRANSPORTER_2"/>
    <property type="match status" value="2"/>
</dbReference>
<evidence type="ECO:0000256" key="4">
    <source>
        <dbReference type="ARBA" id="ARBA00022692"/>
    </source>
</evidence>
<keyword evidence="9 11" id="KW-0472">Membrane</keyword>
<feature type="domain" description="ABC transporter" evidence="12">
    <location>
        <begin position="1349"/>
        <end position="1582"/>
    </location>
</feature>
<evidence type="ECO:0000256" key="8">
    <source>
        <dbReference type="ARBA" id="ARBA00022989"/>
    </source>
</evidence>
<keyword evidence="4 11" id="KW-0812">Transmembrane</keyword>
<comment type="similarity">
    <text evidence="2">Belongs to the ABC transporter superfamily. ABCC family. Conjugate transporter (TC 3.A.1.208) subfamily.</text>
</comment>
<dbReference type="Gene3D" id="3.40.50.300">
    <property type="entry name" value="P-loop containing nucleotide triphosphate hydrolases"/>
    <property type="match status" value="2"/>
</dbReference>